<proteinExistence type="inferred from homology"/>
<keyword evidence="3 9" id="KW-0813">Transport</keyword>
<dbReference type="Pfam" id="PF11700">
    <property type="entry name" value="ATG22"/>
    <property type="match status" value="1"/>
</dbReference>
<keyword evidence="8 9" id="KW-0472">Membrane</keyword>
<dbReference type="GO" id="GO:0005774">
    <property type="term" value="C:vacuolar membrane"/>
    <property type="evidence" value="ECO:0007669"/>
    <property type="project" value="UniProtKB-SubCell"/>
</dbReference>
<feature type="transmembrane region" description="Helical" evidence="9">
    <location>
        <begin position="431"/>
        <end position="451"/>
    </location>
</feature>
<feature type="region of interest" description="Disordered" evidence="10">
    <location>
        <begin position="532"/>
        <end position="551"/>
    </location>
</feature>
<evidence type="ECO:0000256" key="2">
    <source>
        <dbReference type="ARBA" id="ARBA00006978"/>
    </source>
</evidence>
<feature type="transmembrane region" description="Helical" evidence="9">
    <location>
        <begin position="330"/>
        <end position="354"/>
    </location>
</feature>
<sequence>MKQATGFFDSPFNSTDADIDPTSDTAKEVLKQPPATKYELWGYYLYYNGDNGFTINSYMPNIFQYLAYKGGFYSDTPDIKGCDTNDALRQCNIHWMGKPGGIPIASMLLYVQAIAFSLQFLLFTTFGSLADYGRWNRYILLGATVIGCAAQIIPITLVNDDGSHWNAMMGIMIIALISYGTSLVFYAAAFPTLSDNLPAVRKAKADPNLSKDEKLQVTELWRNHVSAVSTVWSNVGFLIMTGVLSGASFKSWENYDFPEDVSHVLGNVPLFNFISTVVCGGFWIINAIPYFIAQPSGRRGGELPEGTNHLTVGWKSIILALKEARKLRYLFMYIISYFMFSDAVSTTNQMIGIIQGEITNFSAQQVTILNLASAVTSIIGCLFFLWIAKRFKVRTKTNLLIIIGLSGLVAVWGCFGIGIDNFGIKTNWELWVFYVWTGLFTAPIWAWQNTMLAELVPKGKENLFFGLFGIVNKASSWIGPVVIGAITEHTDNLWKGWPFVLALFVISIVLVYFIDVDKAKLEMITYIEENPEPSSITETPSTSVNEKTQLE</sequence>
<dbReference type="GO" id="GO:0006914">
    <property type="term" value="P:autophagy"/>
    <property type="evidence" value="ECO:0007669"/>
    <property type="project" value="UniProtKB-KW"/>
</dbReference>
<reference evidence="13" key="1">
    <citation type="submission" date="2015-06" db="EMBL/GenBank/DDBJ databases">
        <title>Expansion of signal transduction pathways in fungi by whole-genome duplication.</title>
        <authorList>
            <consortium name="DOE Joint Genome Institute"/>
            <person name="Corrochano L.M."/>
            <person name="Kuo A."/>
            <person name="Marcet-Houben M."/>
            <person name="Polaino S."/>
            <person name="Salamov A."/>
            <person name="Villalobos J.M."/>
            <person name="Alvarez M.I."/>
            <person name="Avalos J."/>
            <person name="Benito E.P."/>
            <person name="Benoit I."/>
            <person name="Burger G."/>
            <person name="Camino L.P."/>
            <person name="Canovas D."/>
            <person name="Cerda-Olmedo E."/>
            <person name="Cheng J.-F."/>
            <person name="Dominguez A."/>
            <person name="Elias M."/>
            <person name="Eslava A.P."/>
            <person name="Glaser F."/>
            <person name="Grimwood J."/>
            <person name="Gutierrez G."/>
            <person name="Heitman J."/>
            <person name="Henrissat B."/>
            <person name="Iturriaga E.A."/>
            <person name="Lang B.F."/>
            <person name="Lavin J.L."/>
            <person name="Lee S."/>
            <person name="Li W."/>
            <person name="Lindquist E."/>
            <person name="Lopez-Garcia S."/>
            <person name="Luque E.M."/>
            <person name="Marcos A.T."/>
            <person name="Martin J."/>
            <person name="McCluskey K."/>
            <person name="Medina H.R."/>
            <person name="Miralles-Duran A."/>
            <person name="Miyazaki A."/>
            <person name="Munoz-Torres E."/>
            <person name="Oguiza J.A."/>
            <person name="Ohm R."/>
            <person name="Olmedo M."/>
            <person name="Orejas M."/>
            <person name="Ortiz-Castellanos L."/>
            <person name="Pisabarro A.G."/>
            <person name="Rodriguez-Romero J."/>
            <person name="Ruiz-Herrera J."/>
            <person name="Ruiz-Vazquez R."/>
            <person name="Sanz C."/>
            <person name="Schackwitz W."/>
            <person name="Schmutz J."/>
            <person name="Shahriari M."/>
            <person name="Shelest E."/>
            <person name="Silva-Franco F."/>
            <person name="Soanes D."/>
            <person name="Syed K."/>
            <person name="Tagua V.G."/>
            <person name="Talbot N.J."/>
            <person name="Thon M."/>
            <person name="De vries R.P."/>
            <person name="Wiebenga A."/>
            <person name="Yadav J.S."/>
            <person name="Braun E.L."/>
            <person name="Baker S."/>
            <person name="Garre V."/>
            <person name="Horwitz B."/>
            <person name="Torres-Martinez S."/>
            <person name="Idnurm A."/>
            <person name="Herrera-Estrella A."/>
            <person name="Gabaldon T."/>
            <person name="Grigoriev I.V."/>
        </authorList>
    </citation>
    <scope>NUCLEOTIDE SEQUENCE [LARGE SCALE GENOMIC DNA]</scope>
    <source>
        <strain evidence="13">NRRL 1555(-)</strain>
    </source>
</reference>
<feature type="region of interest" description="Disordered" evidence="10">
    <location>
        <begin position="1"/>
        <end position="26"/>
    </location>
</feature>
<comment type="function">
    <text evidence="9">Vacuolar effluxer which mediate the efflux of amino acids resulting from autophagic degradation. The release of autophagic amino acids allows the maintenance of protein synthesis and viability during nitrogen starvation.</text>
</comment>
<dbReference type="SUPFAM" id="SSF103473">
    <property type="entry name" value="MFS general substrate transporter"/>
    <property type="match status" value="1"/>
</dbReference>
<dbReference type="GO" id="GO:0022857">
    <property type="term" value="F:transmembrane transporter activity"/>
    <property type="evidence" value="ECO:0007669"/>
    <property type="project" value="InterPro"/>
</dbReference>
<feature type="domain" description="Major facilitator superfamily (MFS) profile" evidence="11">
    <location>
        <begin position="329"/>
        <end position="551"/>
    </location>
</feature>
<dbReference type="Proteomes" id="UP000077315">
    <property type="component" value="Unassembled WGS sequence"/>
</dbReference>
<dbReference type="GO" id="GO:0012505">
    <property type="term" value="C:endomembrane system"/>
    <property type="evidence" value="ECO:0007669"/>
    <property type="project" value="UniProtKB-SubCell"/>
</dbReference>
<protein>
    <recommendedName>
        <fullName evidence="9">Autophagy-related protein</fullName>
    </recommendedName>
</protein>
<evidence type="ECO:0000256" key="10">
    <source>
        <dbReference type="SAM" id="MobiDB-lite"/>
    </source>
</evidence>
<dbReference type="InParanoid" id="A0A167L1A0"/>
<keyword evidence="13" id="KW-1185">Reference proteome</keyword>
<keyword evidence="9" id="KW-0072">Autophagy</keyword>
<dbReference type="GO" id="GO:0032974">
    <property type="term" value="P:amino acid transmembrane export from vacuole"/>
    <property type="evidence" value="ECO:0007669"/>
    <property type="project" value="InterPro"/>
</dbReference>
<evidence type="ECO:0000256" key="8">
    <source>
        <dbReference type="ARBA" id="ARBA00023136"/>
    </source>
</evidence>
<dbReference type="InterPro" id="IPR024671">
    <property type="entry name" value="Atg22-like"/>
</dbReference>
<dbReference type="CDD" id="cd17483">
    <property type="entry name" value="MFS_Atg22_like"/>
    <property type="match status" value="1"/>
</dbReference>
<dbReference type="AlphaFoldDB" id="A0A167L1A0"/>
<comment type="subcellular location">
    <subcellularLocation>
        <location evidence="1">Endomembrane system</location>
        <topology evidence="1">Multi-pass membrane protein</topology>
    </subcellularLocation>
    <subcellularLocation>
        <location evidence="9">Vacuole membrane</location>
        <topology evidence="9">Multi-pass membrane protein</topology>
    </subcellularLocation>
</comment>
<dbReference type="GeneID" id="29000415"/>
<dbReference type="InterPro" id="IPR036259">
    <property type="entry name" value="MFS_trans_sf"/>
</dbReference>
<dbReference type="EMBL" id="KV440992">
    <property type="protein sequence ID" value="OAD69359.1"/>
    <property type="molecule type" value="Genomic_DNA"/>
</dbReference>
<evidence type="ECO:0000256" key="3">
    <source>
        <dbReference type="ARBA" id="ARBA00022448"/>
    </source>
</evidence>
<dbReference type="RefSeq" id="XP_018287399.1">
    <property type="nucleotide sequence ID" value="XM_018439509.1"/>
</dbReference>
<feature type="transmembrane region" description="Helical" evidence="9">
    <location>
        <begin position="463"/>
        <end position="485"/>
    </location>
</feature>
<feature type="transmembrane region" description="Helical" evidence="9">
    <location>
        <begin position="104"/>
        <end position="126"/>
    </location>
</feature>
<evidence type="ECO:0000259" key="11">
    <source>
        <dbReference type="PROSITE" id="PS50850"/>
    </source>
</evidence>
<dbReference type="Gene3D" id="1.20.1250.20">
    <property type="entry name" value="MFS general substrate transporter like domains"/>
    <property type="match status" value="1"/>
</dbReference>
<feature type="transmembrane region" description="Helical" evidence="9">
    <location>
        <begin position="366"/>
        <end position="387"/>
    </location>
</feature>
<keyword evidence="7 9" id="KW-1133">Transmembrane helix</keyword>
<evidence type="ECO:0000313" key="13">
    <source>
        <dbReference type="Proteomes" id="UP000077315"/>
    </source>
</evidence>
<feature type="transmembrane region" description="Helical" evidence="9">
    <location>
        <begin position="231"/>
        <end position="249"/>
    </location>
</feature>
<evidence type="ECO:0000313" key="12">
    <source>
        <dbReference type="EMBL" id="OAD69359.1"/>
    </source>
</evidence>
<keyword evidence="4 9" id="KW-0926">Vacuole</keyword>
<accession>A0A167L1A0</accession>
<comment type="similarity">
    <text evidence="2 9">Belongs to the ATG22 family.</text>
</comment>
<feature type="transmembrane region" description="Helical" evidence="9">
    <location>
        <begin position="169"/>
        <end position="193"/>
    </location>
</feature>
<dbReference type="FunCoup" id="A0A167L1A0">
    <property type="interactions" value="5"/>
</dbReference>
<dbReference type="VEuPathDB" id="FungiDB:PHYBLDRAFT_188451"/>
<feature type="transmembrane region" description="Helical" evidence="9">
    <location>
        <begin position="497"/>
        <end position="514"/>
    </location>
</feature>
<dbReference type="InterPro" id="IPR020846">
    <property type="entry name" value="MFS_dom"/>
</dbReference>
<dbReference type="OrthoDB" id="192733at2759"/>
<name>A0A167L1A0_PHYB8</name>
<evidence type="ECO:0000256" key="6">
    <source>
        <dbReference type="ARBA" id="ARBA00022970"/>
    </source>
</evidence>
<evidence type="ECO:0000256" key="5">
    <source>
        <dbReference type="ARBA" id="ARBA00022692"/>
    </source>
</evidence>
<organism evidence="12 13">
    <name type="scientific">Phycomyces blakesleeanus (strain ATCC 8743b / DSM 1359 / FGSC 10004 / NBRC 33097 / NRRL 1555)</name>
    <dbReference type="NCBI Taxonomy" id="763407"/>
    <lineage>
        <taxon>Eukaryota</taxon>
        <taxon>Fungi</taxon>
        <taxon>Fungi incertae sedis</taxon>
        <taxon>Mucoromycota</taxon>
        <taxon>Mucoromycotina</taxon>
        <taxon>Mucoromycetes</taxon>
        <taxon>Mucorales</taxon>
        <taxon>Phycomycetaceae</taxon>
        <taxon>Phycomyces</taxon>
    </lineage>
</organism>
<dbReference type="STRING" id="763407.A0A167L1A0"/>
<feature type="non-terminal residue" evidence="12">
    <location>
        <position position="1"/>
    </location>
</feature>
<dbReference type="PANTHER" id="PTHR23519:SF1">
    <property type="entry name" value="AUTOPHAGY-RELATED PROTEIN 22"/>
    <property type="match status" value="1"/>
</dbReference>
<keyword evidence="5 9" id="KW-0812">Transmembrane</keyword>
<feature type="transmembrane region" description="Helical" evidence="9">
    <location>
        <begin position="399"/>
        <end position="419"/>
    </location>
</feature>
<dbReference type="InterPro" id="IPR044738">
    <property type="entry name" value="Atg22"/>
</dbReference>
<keyword evidence="6 9" id="KW-0029">Amino-acid transport</keyword>
<evidence type="ECO:0000256" key="9">
    <source>
        <dbReference type="RuleBase" id="RU363073"/>
    </source>
</evidence>
<dbReference type="PROSITE" id="PS50850">
    <property type="entry name" value="MFS"/>
    <property type="match status" value="1"/>
</dbReference>
<feature type="compositionally biased region" description="Low complexity" evidence="10">
    <location>
        <begin position="532"/>
        <end position="543"/>
    </location>
</feature>
<evidence type="ECO:0000256" key="7">
    <source>
        <dbReference type="ARBA" id="ARBA00022989"/>
    </source>
</evidence>
<feature type="transmembrane region" description="Helical" evidence="9">
    <location>
        <begin position="269"/>
        <end position="292"/>
    </location>
</feature>
<dbReference type="PANTHER" id="PTHR23519">
    <property type="entry name" value="AUTOPHAGY-RELATED PROTEIN 22"/>
    <property type="match status" value="1"/>
</dbReference>
<feature type="transmembrane region" description="Helical" evidence="9">
    <location>
        <begin position="138"/>
        <end position="157"/>
    </location>
</feature>
<evidence type="ECO:0000256" key="1">
    <source>
        <dbReference type="ARBA" id="ARBA00004127"/>
    </source>
</evidence>
<gene>
    <name evidence="12" type="ORF">PHYBLDRAFT_188451</name>
</gene>
<dbReference type="InterPro" id="IPR050495">
    <property type="entry name" value="ATG22/LtaA_families"/>
</dbReference>
<evidence type="ECO:0000256" key="4">
    <source>
        <dbReference type="ARBA" id="ARBA00022554"/>
    </source>
</evidence>